<sequence>MKNNFNEFISAIPFEINQFNAGKVHERFNIVLLNYLHWFEFYPNHFSLFIGKSEFERIIDELIFRDFDGANRSTYNHLKSLDNSHYCLDIQSFFKLYLILKIRRYQLCSDNIELEKLEQKLDAFFEPMSWCKDKQDLLVIDRDLPEFKKEMNSNRMVLPFSLMVVNFTIIALIPNASLRITIQLFLFILAVFLLSNGAKVTKSEKDLLELKVWDYILMMSQDKNSLKKSS</sequence>
<keyword evidence="1" id="KW-0812">Transmembrane</keyword>
<protein>
    <submittedName>
        <fullName evidence="2">Uncharacterized protein</fullName>
    </submittedName>
</protein>
<evidence type="ECO:0000313" key="2">
    <source>
        <dbReference type="EMBL" id="AZN63607.1"/>
    </source>
</evidence>
<dbReference type="AlphaFoldDB" id="A0A3S9AJ29"/>
<dbReference type="RefSeq" id="WP_126035978.1">
    <property type="nucleotide sequence ID" value="NZ_CP022298.1"/>
</dbReference>
<accession>A0A3S9AJ29</accession>
<keyword evidence="1" id="KW-0472">Membrane</keyword>
<name>A0A3S9AJ29_ACIJO</name>
<feature type="transmembrane region" description="Helical" evidence="1">
    <location>
        <begin position="156"/>
        <end position="174"/>
    </location>
</feature>
<proteinExistence type="predicted"/>
<evidence type="ECO:0000313" key="3">
    <source>
        <dbReference type="Proteomes" id="UP000276980"/>
    </source>
</evidence>
<keyword evidence="1" id="KW-1133">Transmembrane helix</keyword>
<organism evidence="2 3">
    <name type="scientific">Acinetobacter johnsonii</name>
    <dbReference type="NCBI Taxonomy" id="40214"/>
    <lineage>
        <taxon>Bacteria</taxon>
        <taxon>Pseudomonadati</taxon>
        <taxon>Pseudomonadota</taxon>
        <taxon>Gammaproteobacteria</taxon>
        <taxon>Moraxellales</taxon>
        <taxon>Moraxellaceae</taxon>
        <taxon>Acinetobacter</taxon>
    </lineage>
</organism>
<reference evidence="2 3" key="1">
    <citation type="submission" date="2017-06" db="EMBL/GenBank/DDBJ databases">
        <title>Complete Genome Sequence of the Carbazole-Degrading Bacterium Acinetobacter johnsonii IC001.</title>
        <authorList>
            <person name="Vejarano F."/>
            <person name="Suzuki-Minakuchi C."/>
            <person name="Ohtsubo Y."/>
            <person name="Tsuda M."/>
            <person name="Okada K."/>
            <person name="Nojiri H."/>
        </authorList>
    </citation>
    <scope>NUCLEOTIDE SEQUENCE [LARGE SCALE GENOMIC DNA]</scope>
    <source>
        <strain evidence="2 3">IC001</strain>
    </source>
</reference>
<evidence type="ECO:0000256" key="1">
    <source>
        <dbReference type="SAM" id="Phobius"/>
    </source>
</evidence>
<dbReference type="Proteomes" id="UP000276980">
    <property type="component" value="Chromosome"/>
</dbReference>
<dbReference type="EMBL" id="CP022298">
    <property type="protein sequence ID" value="AZN63607.1"/>
    <property type="molecule type" value="Genomic_DNA"/>
</dbReference>
<gene>
    <name evidence="2" type="ORF">CFH90_06050</name>
</gene>
<feature type="transmembrane region" description="Helical" evidence="1">
    <location>
        <begin position="180"/>
        <end position="198"/>
    </location>
</feature>